<dbReference type="Proteomes" id="UP000276282">
    <property type="component" value="Unassembled WGS sequence"/>
</dbReference>
<name>A0A495P3E2_9FLAO</name>
<dbReference type="InterPro" id="IPR001173">
    <property type="entry name" value="Glyco_trans_2-like"/>
</dbReference>
<evidence type="ECO:0000259" key="3">
    <source>
        <dbReference type="Pfam" id="PF02709"/>
    </source>
</evidence>
<organism evidence="4 5">
    <name type="scientific">Gillisia mitskevichiae</name>
    <dbReference type="NCBI Taxonomy" id="270921"/>
    <lineage>
        <taxon>Bacteria</taxon>
        <taxon>Pseudomonadati</taxon>
        <taxon>Bacteroidota</taxon>
        <taxon>Flavobacteriia</taxon>
        <taxon>Flavobacteriales</taxon>
        <taxon>Flavobacteriaceae</taxon>
        <taxon>Gillisia</taxon>
    </lineage>
</organism>
<dbReference type="OrthoDB" id="6717394at2"/>
<dbReference type="Gene3D" id="3.90.550.10">
    <property type="entry name" value="Spore Coat Polysaccharide Biosynthesis Protein SpsA, Chain A"/>
    <property type="match status" value="1"/>
</dbReference>
<dbReference type="SUPFAM" id="SSF53448">
    <property type="entry name" value="Nucleotide-diphospho-sugar transferases"/>
    <property type="match status" value="1"/>
</dbReference>
<reference evidence="4 5" key="1">
    <citation type="submission" date="2018-10" db="EMBL/GenBank/DDBJ databases">
        <title>Genomic Encyclopedia of Archaeal and Bacterial Type Strains, Phase II (KMG-II): from individual species to whole genera.</title>
        <authorList>
            <person name="Goeker M."/>
        </authorList>
    </citation>
    <scope>NUCLEOTIDE SEQUENCE [LARGE SCALE GENOMIC DNA]</scope>
    <source>
        <strain evidence="4 5">DSM 19839</strain>
    </source>
</reference>
<evidence type="ECO:0000313" key="4">
    <source>
        <dbReference type="EMBL" id="RKS45144.1"/>
    </source>
</evidence>
<dbReference type="PANTHER" id="PTHR43685:SF2">
    <property type="entry name" value="GLYCOSYLTRANSFERASE 2-LIKE DOMAIN-CONTAINING PROTEIN"/>
    <property type="match status" value="1"/>
</dbReference>
<dbReference type="AlphaFoldDB" id="A0A495P3E2"/>
<dbReference type="GO" id="GO:0016757">
    <property type="term" value="F:glycosyltransferase activity"/>
    <property type="evidence" value="ECO:0007669"/>
    <property type="project" value="UniProtKB-KW"/>
</dbReference>
<feature type="domain" description="Glycosyltransferase 2-like" evidence="2">
    <location>
        <begin position="3"/>
        <end position="113"/>
    </location>
</feature>
<dbReference type="EMBL" id="RBLG01000004">
    <property type="protein sequence ID" value="RKS45144.1"/>
    <property type="molecule type" value="Genomic_DNA"/>
</dbReference>
<dbReference type="Pfam" id="PF02709">
    <property type="entry name" value="Glyco_transf_7C"/>
    <property type="match status" value="1"/>
</dbReference>
<evidence type="ECO:0000256" key="1">
    <source>
        <dbReference type="ARBA" id="ARBA00022679"/>
    </source>
</evidence>
<dbReference type="InterPro" id="IPR050834">
    <property type="entry name" value="Glycosyltransf_2"/>
</dbReference>
<dbReference type="PANTHER" id="PTHR43685">
    <property type="entry name" value="GLYCOSYLTRANSFERASE"/>
    <property type="match status" value="1"/>
</dbReference>
<dbReference type="Pfam" id="PF00535">
    <property type="entry name" value="Glycos_transf_2"/>
    <property type="match status" value="1"/>
</dbReference>
<dbReference type="InterPro" id="IPR027791">
    <property type="entry name" value="Galactosyl_T_C"/>
</dbReference>
<protein>
    <submittedName>
        <fullName evidence="4">Galactosyltransferase-like protein</fullName>
    </submittedName>
</protein>
<feature type="domain" description="Galactosyltransferase C-terminal" evidence="3">
    <location>
        <begin position="149"/>
        <end position="199"/>
    </location>
</feature>
<accession>A0A495P3E2</accession>
<comment type="caution">
    <text evidence="4">The sequence shown here is derived from an EMBL/GenBank/DDBJ whole genome shotgun (WGS) entry which is preliminary data.</text>
</comment>
<proteinExistence type="predicted"/>
<evidence type="ECO:0000259" key="2">
    <source>
        <dbReference type="Pfam" id="PF00535"/>
    </source>
</evidence>
<keyword evidence="5" id="KW-1185">Reference proteome</keyword>
<dbReference type="InterPro" id="IPR029044">
    <property type="entry name" value="Nucleotide-diphossugar_trans"/>
</dbReference>
<gene>
    <name evidence="4" type="ORF">BC962_2820</name>
</gene>
<keyword evidence="4" id="KW-0328">Glycosyltransferase</keyword>
<evidence type="ECO:0000313" key="5">
    <source>
        <dbReference type="Proteomes" id="UP000276282"/>
    </source>
</evidence>
<keyword evidence="1 4" id="KW-0808">Transferase</keyword>
<sequence>MVSIIYANRNRDLKRVKASFDSIKNQTEAKFRVVFVDYGSEEPLVDNLKQLCNSYEFVTPYFLPVSLLLWNKSKALNYGILQTKTPYIFIADVDLVFHPETITLLNNLAVEDKFFLFSLGYLDRAESRKLTQSYNFEDLRPSRFGDVNGMILASKEAFLEVNGFDEFFHFYGSEDEDLFARMEKVGYKREANAAHYFNHNWHQSFAGSEDEIITGNPRVKNIMRINQRHFLRNMEKEIIKPIRQTEMGKVICKEESDLLQKPTKTVKIYNILSHVEHFLGEELPSYTGEIIKVEFVEDPYFHTLKHKLKKLLGKQTQKYCSLKEINDKVLKQIVYNYRDSNYSFKVADDLKSIDFRIQL</sequence>